<feature type="region of interest" description="Disordered" evidence="1">
    <location>
        <begin position="164"/>
        <end position="185"/>
    </location>
</feature>
<evidence type="ECO:0000313" key="4">
    <source>
        <dbReference type="Proteomes" id="UP001560267"/>
    </source>
</evidence>
<keyword evidence="2" id="KW-1133">Transmembrane helix</keyword>
<keyword evidence="2" id="KW-0812">Transmembrane</keyword>
<comment type="caution">
    <text evidence="3">The sequence shown here is derived from an EMBL/GenBank/DDBJ whole genome shotgun (WGS) entry which is preliminary data.</text>
</comment>
<feature type="transmembrane region" description="Helical" evidence="2">
    <location>
        <begin position="262"/>
        <end position="281"/>
    </location>
</feature>
<keyword evidence="4" id="KW-1185">Reference proteome</keyword>
<dbReference type="RefSeq" id="WP_369084390.1">
    <property type="nucleotide sequence ID" value="NZ_JBFSHR010000014.1"/>
</dbReference>
<dbReference type="Proteomes" id="UP001560267">
    <property type="component" value="Unassembled WGS sequence"/>
</dbReference>
<feature type="transmembrane region" description="Helical" evidence="2">
    <location>
        <begin position="287"/>
        <end position="309"/>
    </location>
</feature>
<feature type="transmembrane region" description="Helical" evidence="2">
    <location>
        <begin position="135"/>
        <end position="154"/>
    </location>
</feature>
<sequence>MQQNTMGRARVTETTTRLSRMRVIQMLLGVVWLFDGVLQLQPSMFAPSFVTDTLVPTADGNPRPIASAIVAVSRFIEPHIAIWNVSFALVQLLIGLGLLFRRTVRTALAASFVWSILVWILAEGLGGILTGTASPLSGAPGAVLLYILVGLLVWPRPEVSTLAHPRGQVPGDTCPDGGGLPVNGEPQPPSPLLSDGFVGGTGARIVWGVLWVGSAVLLLQPVNMTAGAITRLLLAAKADQPSGYAHLLSEVGAVLAPYSAQLTLLAAAAMVVVGLGVAFGWAVRPLVAVAVAIAVMIWVFPEGLGGILTGSGTDPNTGPLLVLLALYIYWGTWENATTSSSPGAE</sequence>
<name>A0ABV3Y483_9ACTN</name>
<organism evidence="3 4">
    <name type="scientific">Ferrimicrobium acidiphilum</name>
    <dbReference type="NCBI Taxonomy" id="121039"/>
    <lineage>
        <taxon>Bacteria</taxon>
        <taxon>Bacillati</taxon>
        <taxon>Actinomycetota</taxon>
        <taxon>Acidimicrobiia</taxon>
        <taxon>Acidimicrobiales</taxon>
        <taxon>Acidimicrobiaceae</taxon>
        <taxon>Ferrimicrobium</taxon>
    </lineage>
</organism>
<evidence type="ECO:0000313" key="3">
    <source>
        <dbReference type="EMBL" id="MEX6429343.1"/>
    </source>
</evidence>
<accession>A0ABV3Y483</accession>
<feature type="transmembrane region" description="Helical" evidence="2">
    <location>
        <begin position="80"/>
        <end position="100"/>
    </location>
</feature>
<proteinExistence type="predicted"/>
<keyword evidence="2" id="KW-0472">Membrane</keyword>
<feature type="transmembrane region" description="Helical" evidence="2">
    <location>
        <begin position="21"/>
        <end position="40"/>
    </location>
</feature>
<evidence type="ECO:0000256" key="2">
    <source>
        <dbReference type="SAM" id="Phobius"/>
    </source>
</evidence>
<dbReference type="EMBL" id="JBFSHR010000014">
    <property type="protein sequence ID" value="MEX6429343.1"/>
    <property type="molecule type" value="Genomic_DNA"/>
</dbReference>
<evidence type="ECO:0000256" key="1">
    <source>
        <dbReference type="SAM" id="MobiDB-lite"/>
    </source>
</evidence>
<feature type="transmembrane region" description="Helical" evidence="2">
    <location>
        <begin position="107"/>
        <end position="129"/>
    </location>
</feature>
<evidence type="ECO:0008006" key="5">
    <source>
        <dbReference type="Google" id="ProtNLM"/>
    </source>
</evidence>
<gene>
    <name evidence="3" type="ORF">AB6A68_05755</name>
</gene>
<protein>
    <recommendedName>
        <fullName evidence="5">DoxX family protein</fullName>
    </recommendedName>
</protein>
<reference evidence="3 4" key="1">
    <citation type="submission" date="2024-07" db="EMBL/GenBank/DDBJ databases">
        <title>Draft Genome Sequence of Ferrimicrobium acidiphilum Strain YE2023, Isolated from a Pulp of Bioleach Reactor.</title>
        <authorList>
            <person name="Elkina Y.A."/>
            <person name="Bulaeva A.G."/>
            <person name="Beletsky A.V."/>
            <person name="Mardanov A.V."/>
        </authorList>
    </citation>
    <scope>NUCLEOTIDE SEQUENCE [LARGE SCALE GENOMIC DNA]</scope>
    <source>
        <strain evidence="3 4">YE2023</strain>
    </source>
</reference>